<dbReference type="AlphaFoldDB" id="A0A2T3Z4D3"/>
<protein>
    <submittedName>
        <fullName evidence="1">Uncharacterized protein</fullName>
    </submittedName>
</protein>
<dbReference type="EMBL" id="KZ679264">
    <property type="protein sequence ID" value="PTB39654.1"/>
    <property type="molecule type" value="Genomic_DNA"/>
</dbReference>
<proteinExistence type="predicted"/>
<sequence length="219" mass="24032">MVAAITPRQQLLCAESRPSATVLLMNCQQVVAVLHIGSEQLRLQLVPLPGARNTDLIAARLGTCLRAPAHSIEWTSWRKKGYARKRCSGPKQARGHGNRVSGDRAWLSTLGYYTDARVLMRLDAGKTTANKSLMLDRMTSQELSSELEIGQSGVLPPVVRMPAHNKATASIANVKPGLASNPTYTTASSSNRLWYSMPRSYEYDGAKSLRKKPHYTSVP</sequence>
<keyword evidence="2" id="KW-1185">Reference proteome</keyword>
<evidence type="ECO:0000313" key="1">
    <source>
        <dbReference type="EMBL" id="PTB39654.1"/>
    </source>
</evidence>
<evidence type="ECO:0000313" key="2">
    <source>
        <dbReference type="Proteomes" id="UP000240493"/>
    </source>
</evidence>
<gene>
    <name evidence="1" type="ORF">M441DRAFT_48792</name>
</gene>
<dbReference type="Proteomes" id="UP000240493">
    <property type="component" value="Unassembled WGS sequence"/>
</dbReference>
<name>A0A2T3Z4D3_TRIA4</name>
<organism evidence="1 2">
    <name type="scientific">Trichoderma asperellum (strain ATCC 204424 / CBS 433.97 / NBRC 101777)</name>
    <dbReference type="NCBI Taxonomy" id="1042311"/>
    <lineage>
        <taxon>Eukaryota</taxon>
        <taxon>Fungi</taxon>
        <taxon>Dikarya</taxon>
        <taxon>Ascomycota</taxon>
        <taxon>Pezizomycotina</taxon>
        <taxon>Sordariomycetes</taxon>
        <taxon>Hypocreomycetidae</taxon>
        <taxon>Hypocreales</taxon>
        <taxon>Hypocreaceae</taxon>
        <taxon>Trichoderma</taxon>
    </lineage>
</organism>
<accession>A0A2T3Z4D3</accession>
<reference evidence="1 2" key="1">
    <citation type="submission" date="2016-07" db="EMBL/GenBank/DDBJ databases">
        <title>Multiple horizontal gene transfer events from other fungi enriched the ability of initially mycotrophic Trichoderma (Ascomycota) to feed on dead plant biomass.</title>
        <authorList>
            <consortium name="DOE Joint Genome Institute"/>
            <person name="Aerts A."/>
            <person name="Atanasova L."/>
            <person name="Chenthamara K."/>
            <person name="Zhang J."/>
            <person name="Grujic M."/>
            <person name="Henrissat B."/>
            <person name="Kuo A."/>
            <person name="Salamov A."/>
            <person name="Lipzen A."/>
            <person name="Labutti K."/>
            <person name="Barry K."/>
            <person name="Miao Y."/>
            <person name="Rahimi M.J."/>
            <person name="Shen Q."/>
            <person name="Grigoriev I.V."/>
            <person name="Kubicek C.P."/>
            <person name="Druzhinina I.S."/>
        </authorList>
    </citation>
    <scope>NUCLEOTIDE SEQUENCE [LARGE SCALE GENOMIC DNA]</scope>
    <source>
        <strain evidence="1 2">CBS 433.97</strain>
    </source>
</reference>